<dbReference type="OrthoDB" id="1045822at2759"/>
<dbReference type="AlphaFoldDB" id="A0A9N9UHZ7"/>
<evidence type="ECO:0000313" key="2">
    <source>
        <dbReference type="EMBL" id="CAG9988921.1"/>
    </source>
</evidence>
<protein>
    <submittedName>
        <fullName evidence="2">Uncharacterized protein</fullName>
    </submittedName>
</protein>
<dbReference type="EMBL" id="CABFNO020001454">
    <property type="protein sequence ID" value="CAG9988921.1"/>
    <property type="molecule type" value="Genomic_DNA"/>
</dbReference>
<evidence type="ECO:0000256" key="1">
    <source>
        <dbReference type="SAM" id="Phobius"/>
    </source>
</evidence>
<feature type="transmembrane region" description="Helical" evidence="1">
    <location>
        <begin position="52"/>
        <end position="68"/>
    </location>
</feature>
<comment type="caution">
    <text evidence="2">The sequence shown here is derived from an EMBL/GenBank/DDBJ whole genome shotgun (WGS) entry which is preliminary data.</text>
</comment>
<keyword evidence="3" id="KW-1185">Reference proteome</keyword>
<proteinExistence type="predicted"/>
<keyword evidence="1" id="KW-0812">Transmembrane</keyword>
<dbReference type="Proteomes" id="UP000754883">
    <property type="component" value="Unassembled WGS sequence"/>
</dbReference>
<dbReference type="PANTHER" id="PTHR15907">
    <property type="entry name" value="DUF614 FAMILY PROTEIN-RELATED"/>
    <property type="match status" value="1"/>
</dbReference>
<gene>
    <name evidence="2" type="ORF">CBYS24578_00014315</name>
</gene>
<reference evidence="2" key="1">
    <citation type="submission" date="2021-10" db="EMBL/GenBank/DDBJ databases">
        <authorList>
            <person name="Piombo E."/>
        </authorList>
    </citation>
    <scope>NUCLEOTIDE SEQUENCE</scope>
</reference>
<sequence length="131" mass="14306">MSESWESSLCGCGCGSCLLGTFLPCLIAGRTKSRREDPSNPSPDMCNGDCAVYGLLHVIGCSWIFTMIRRGDIRGQYNIQGSGCGDCCTSFWCPCCATIQNDNEVKERLLSSRPVEQAYQPQKGMQVPGHQ</sequence>
<organism evidence="2 3">
    <name type="scientific">Clonostachys byssicola</name>
    <dbReference type="NCBI Taxonomy" id="160290"/>
    <lineage>
        <taxon>Eukaryota</taxon>
        <taxon>Fungi</taxon>
        <taxon>Dikarya</taxon>
        <taxon>Ascomycota</taxon>
        <taxon>Pezizomycotina</taxon>
        <taxon>Sordariomycetes</taxon>
        <taxon>Hypocreomycetidae</taxon>
        <taxon>Hypocreales</taxon>
        <taxon>Bionectriaceae</taxon>
        <taxon>Clonostachys</taxon>
    </lineage>
</organism>
<keyword evidence="1" id="KW-0472">Membrane</keyword>
<accession>A0A9N9UHZ7</accession>
<keyword evidence="1" id="KW-1133">Transmembrane helix</keyword>
<dbReference type="InterPro" id="IPR006461">
    <property type="entry name" value="PLAC_motif_containing"/>
</dbReference>
<dbReference type="NCBIfam" id="TIGR01571">
    <property type="entry name" value="A_thal_Cys_rich"/>
    <property type="match status" value="1"/>
</dbReference>
<dbReference type="Pfam" id="PF04749">
    <property type="entry name" value="PLAC8"/>
    <property type="match status" value="1"/>
</dbReference>
<name>A0A9N9UHZ7_9HYPO</name>
<evidence type="ECO:0000313" key="3">
    <source>
        <dbReference type="Proteomes" id="UP000754883"/>
    </source>
</evidence>